<dbReference type="Pfam" id="PF01856">
    <property type="entry name" value="HP_OMP"/>
    <property type="match status" value="1"/>
</dbReference>
<evidence type="ECO:0000313" key="4">
    <source>
        <dbReference type="Proteomes" id="UP000001735"/>
    </source>
</evidence>
<dbReference type="InterPro" id="IPR040838">
    <property type="entry name" value="SabA_N_adhesion"/>
</dbReference>
<dbReference type="HOGENOM" id="CLU_026212_8_1_7"/>
<gene>
    <name evidence="3" type="primary">hopU</name>
    <name evidence="3" type="ordered locus">HPG27_849</name>
</gene>
<feature type="signal peptide" evidence="1">
    <location>
        <begin position="1"/>
        <end position="20"/>
    </location>
</feature>
<accession>B5Z7Q5</accession>
<feature type="domain" description="SabA N-terminal extracellular adhesion" evidence="2">
    <location>
        <begin position="46"/>
        <end position="365"/>
    </location>
</feature>
<organism evidence="3 4">
    <name type="scientific">Helicobacter pylori (strain G27)</name>
    <dbReference type="NCBI Taxonomy" id="563041"/>
    <lineage>
        <taxon>Bacteria</taxon>
        <taxon>Pseudomonadati</taxon>
        <taxon>Campylobacterota</taxon>
        <taxon>Epsilonproteobacteria</taxon>
        <taxon>Campylobacterales</taxon>
        <taxon>Helicobacteraceae</taxon>
        <taxon>Helicobacter</taxon>
    </lineage>
</organism>
<dbReference type="AlphaFoldDB" id="B5Z7Q5"/>
<evidence type="ECO:0000259" key="2">
    <source>
        <dbReference type="Pfam" id="PF18304"/>
    </source>
</evidence>
<reference evidence="3 4" key="1">
    <citation type="journal article" date="2009" name="J. Bacteriol.">
        <title>The complete genome sequence of Helicobacter pylori strain G27.</title>
        <authorList>
            <person name="Baltrus D.A."/>
            <person name="Amieva M.R."/>
            <person name="Covacci A."/>
            <person name="Lowe T.M."/>
            <person name="Merrell D.S."/>
            <person name="Ottemann K.M."/>
            <person name="Stein M."/>
            <person name="Salama N.R."/>
            <person name="Guillemin K."/>
        </authorList>
    </citation>
    <scope>NUCLEOTIDE SEQUENCE [LARGE SCALE GENOMIC DNA]</scope>
    <source>
        <strain evidence="3 4">G27</strain>
    </source>
</reference>
<dbReference type="InterPro" id="IPR002718">
    <property type="entry name" value="OMP_Helicobacter"/>
</dbReference>
<evidence type="ECO:0000256" key="1">
    <source>
        <dbReference type="SAM" id="SignalP"/>
    </source>
</evidence>
<feature type="chain" id="PRO_5002841547" evidence="1">
    <location>
        <begin position="21"/>
        <end position="740"/>
    </location>
</feature>
<protein>
    <submittedName>
        <fullName evidence="3">Outer membrane protein</fullName>
    </submittedName>
</protein>
<name>B5Z7Q5_HELPG</name>
<dbReference type="Proteomes" id="UP000001735">
    <property type="component" value="Chromosome"/>
</dbReference>
<proteinExistence type="predicted"/>
<evidence type="ECO:0000313" key="3">
    <source>
        <dbReference type="EMBL" id="ACI27605.1"/>
    </source>
</evidence>
<dbReference type="PRINTS" id="PR01776">
    <property type="entry name" value="HPOMPFAMILY"/>
</dbReference>
<sequence>MKKHILSLALGSLLVSALSAEDDGFYTSVGYQIGEAAQMVTNTKGIQELSDRYESLNNLLTRYSTLNTLIKLSADPSAVSGAINNLNAGATGLLKEKTNSPAYQAVSLALNAAVGLWNTIGYAVMCGNGNGTEGGPGSVVFSNEPGQKSTQITCNRYEATGPGKSMSIDEFKKLNEAYQIIQQALKNQHGFPELGGNSTKVTVEYEYECKQNNNGNNINDGVNQFCRAKNGSSSSGSNDTSTQTTTQDGVTITTTYSNNKATVNFSITNNAQELLNQAANIMQVLNTQCPLVRSTHDENNAGNGNPWGLSTSGNACQIFQQEFSQVTSMIKNAQEIVAQSQIANANQKAEIANPSNFNPFTDASFAQSMLKNARAQAEMFNLAEQVKKNLEVMQNNNNVNAELSGFGKGMTNFVSAFLASCRNGGGTLPNEGVTSNTWGAGCAYVGETISALNNSIAHFGTQEQQIQQAENIADTLVNFKSRYSELGNTYNSITTALSSIPNGSSLQNVVSKKNNPYSPQGIETNYYLNQNSYNQVQTINQELGRNPFRKVGIVSSQTNNGAMNGIGIQVGYKQFFGQKRKWGARYYGFFDYNHAFIKSSFFNSASDVWTYGFGADALYNFINDKATNFLGKNNKLSVGLFGGIALAGTSWLNSEYVNLATMNNVYNAKMNVANFQFLFNMGVRMNLARSKKKGSDHAAQHGIELGLKIPTINTNYYSFMGAELKYRRLYSVYLNYVFAY</sequence>
<keyword evidence="1" id="KW-0732">Signal</keyword>
<dbReference type="KEGG" id="hpg:HPG27_849"/>
<dbReference type="RefSeq" id="WP_000716234.1">
    <property type="nucleotide sequence ID" value="NC_011333.1"/>
</dbReference>
<dbReference type="EMBL" id="CP001173">
    <property type="protein sequence ID" value="ACI27605.1"/>
    <property type="molecule type" value="Genomic_DNA"/>
</dbReference>
<dbReference type="Pfam" id="PF18304">
    <property type="entry name" value="SabA_adhesion"/>
    <property type="match status" value="1"/>
</dbReference>
<keyword evidence="4" id="KW-1185">Reference proteome</keyword>